<dbReference type="InterPro" id="IPR005502">
    <property type="entry name" value="Ribosyl_crysJ1"/>
</dbReference>
<dbReference type="InterPro" id="IPR036705">
    <property type="entry name" value="Ribosyl_crysJ1_sf"/>
</dbReference>
<name>A0A1H0T347_9ACTN</name>
<proteinExistence type="inferred from homology"/>
<comment type="cofactor">
    <cofactor evidence="3">
        <name>Mg(2+)</name>
        <dbReference type="ChEBI" id="CHEBI:18420"/>
    </cofactor>
    <text evidence="3">Binds 2 magnesium ions per subunit.</text>
</comment>
<dbReference type="GO" id="GO:0016787">
    <property type="term" value="F:hydrolase activity"/>
    <property type="evidence" value="ECO:0007669"/>
    <property type="project" value="UniProtKB-KW"/>
</dbReference>
<dbReference type="GO" id="GO:0046872">
    <property type="term" value="F:metal ion binding"/>
    <property type="evidence" value="ECO:0007669"/>
    <property type="project" value="UniProtKB-KW"/>
</dbReference>
<feature type="binding site" evidence="3">
    <location>
        <position position="67"/>
    </location>
    <ligand>
        <name>Mg(2+)</name>
        <dbReference type="ChEBI" id="CHEBI:18420"/>
        <label>1</label>
    </ligand>
</feature>
<dbReference type="PANTHER" id="PTHR16222">
    <property type="entry name" value="ADP-RIBOSYLGLYCOHYDROLASE"/>
    <property type="match status" value="1"/>
</dbReference>
<feature type="binding site" evidence="3">
    <location>
        <position position="287"/>
    </location>
    <ligand>
        <name>Mg(2+)</name>
        <dbReference type="ChEBI" id="CHEBI:18420"/>
        <label>1</label>
    </ligand>
</feature>
<gene>
    <name evidence="4" type="ORF">SAMN04515671_4419</name>
</gene>
<evidence type="ECO:0000313" key="5">
    <source>
        <dbReference type="Proteomes" id="UP000198741"/>
    </source>
</evidence>
<keyword evidence="2 4" id="KW-0378">Hydrolase</keyword>
<dbReference type="EMBL" id="LT629710">
    <property type="protein sequence ID" value="SDP47986.1"/>
    <property type="molecule type" value="Genomic_DNA"/>
</dbReference>
<dbReference type="InterPro" id="IPR050792">
    <property type="entry name" value="ADP-ribosylglycohydrolase"/>
</dbReference>
<keyword evidence="5" id="KW-1185">Reference proteome</keyword>
<evidence type="ECO:0000313" key="4">
    <source>
        <dbReference type="EMBL" id="SDP47986.1"/>
    </source>
</evidence>
<sequence>MGMSDTTDRALGALTGLAVGDALGMPTQSLPRELIVRRYGDIVGGFHAAPPDHPLAAGLKAGSITDDTEQALLLARLLIENNGRIDPAELGRRLLSWENDMRARGSLDLLGPSTRSAISNLLAGQDPTETGRNGTTNGAAMRITPVGITVDVSDLGRLVQRVVAASSFSHNTGVALAGAAAVAAAVSAGIDGATVAEAVELAVAAARMARHRGYWVAGGDVAARIEWAIEFVRDSDPAQLIQRIDQVVGTSLASQESVPAAFAVFAVHADNPWLACRIAASVGGDTDTIAAMVGAMSGAVYGSTAFPGAAVHLVTTVNHLLLTPMATALLALR</sequence>
<evidence type="ECO:0000256" key="3">
    <source>
        <dbReference type="PIRSR" id="PIRSR605502-1"/>
    </source>
</evidence>
<protein>
    <submittedName>
        <fullName evidence="4">ADP-ribosylglycohydrolase</fullName>
    </submittedName>
</protein>
<comment type="similarity">
    <text evidence="1">Belongs to the ADP-ribosylglycohydrolase family.</text>
</comment>
<evidence type="ECO:0000256" key="2">
    <source>
        <dbReference type="ARBA" id="ARBA00022801"/>
    </source>
</evidence>
<dbReference type="AlphaFoldDB" id="A0A1H0T347"/>
<accession>A0A1H0T347</accession>
<dbReference type="Proteomes" id="UP000198741">
    <property type="component" value="Chromosome I"/>
</dbReference>
<evidence type="ECO:0000256" key="1">
    <source>
        <dbReference type="ARBA" id="ARBA00010702"/>
    </source>
</evidence>
<reference evidence="4 5" key="1">
    <citation type="submission" date="2016-10" db="EMBL/GenBank/DDBJ databases">
        <authorList>
            <person name="de Groot N.N."/>
        </authorList>
    </citation>
    <scope>NUCLEOTIDE SEQUENCE [LARGE SCALE GENOMIC DNA]</scope>
    <source>
        <strain evidence="5">P4-7,KCTC 19426,CECT 7604</strain>
    </source>
</reference>
<keyword evidence="3" id="KW-0460">Magnesium</keyword>
<organism evidence="4 5">
    <name type="scientific">Nakamurella panacisegetis</name>
    <dbReference type="NCBI Taxonomy" id="1090615"/>
    <lineage>
        <taxon>Bacteria</taxon>
        <taxon>Bacillati</taxon>
        <taxon>Actinomycetota</taxon>
        <taxon>Actinomycetes</taxon>
        <taxon>Nakamurellales</taxon>
        <taxon>Nakamurellaceae</taxon>
        <taxon>Nakamurella</taxon>
    </lineage>
</organism>
<feature type="binding site" evidence="3">
    <location>
        <position position="288"/>
    </location>
    <ligand>
        <name>Mg(2+)</name>
        <dbReference type="ChEBI" id="CHEBI:18420"/>
        <label>1</label>
    </ligand>
</feature>
<dbReference type="Gene3D" id="1.10.4080.10">
    <property type="entry name" value="ADP-ribosylation/Crystallin J1"/>
    <property type="match status" value="1"/>
</dbReference>
<dbReference type="STRING" id="1090615.SAMN04515671_4419"/>
<dbReference type="PANTHER" id="PTHR16222:SF24">
    <property type="entry name" value="ADP-RIBOSYLHYDROLASE ARH3"/>
    <property type="match status" value="1"/>
</dbReference>
<dbReference type="SUPFAM" id="SSF101478">
    <property type="entry name" value="ADP-ribosylglycohydrolase"/>
    <property type="match status" value="1"/>
</dbReference>
<feature type="binding site" evidence="3">
    <location>
        <position position="65"/>
    </location>
    <ligand>
        <name>Mg(2+)</name>
        <dbReference type="ChEBI" id="CHEBI:18420"/>
        <label>1</label>
    </ligand>
</feature>
<dbReference type="Pfam" id="PF03747">
    <property type="entry name" value="ADP_ribosyl_GH"/>
    <property type="match status" value="1"/>
</dbReference>
<feature type="binding site" evidence="3">
    <location>
        <position position="285"/>
    </location>
    <ligand>
        <name>Mg(2+)</name>
        <dbReference type="ChEBI" id="CHEBI:18420"/>
        <label>1</label>
    </ligand>
</feature>
<feature type="binding site" evidence="3">
    <location>
        <position position="66"/>
    </location>
    <ligand>
        <name>Mg(2+)</name>
        <dbReference type="ChEBI" id="CHEBI:18420"/>
        <label>1</label>
    </ligand>
</feature>
<keyword evidence="3" id="KW-0479">Metal-binding</keyword>